<evidence type="ECO:0000256" key="7">
    <source>
        <dbReference type="ARBA" id="ARBA00023014"/>
    </source>
</evidence>
<evidence type="ECO:0000259" key="12">
    <source>
        <dbReference type="PROSITE" id="PS51674"/>
    </source>
</evidence>
<dbReference type="PANTHER" id="PTHR38839">
    <property type="entry name" value="TRANSCRIPTIONAL REGULATOR WHID-RELATED"/>
    <property type="match status" value="1"/>
</dbReference>
<dbReference type="Proteomes" id="UP001139648">
    <property type="component" value="Unassembled WGS sequence"/>
</dbReference>
<evidence type="ECO:0000256" key="2">
    <source>
        <dbReference type="ARBA" id="ARBA00004496"/>
    </source>
</evidence>
<evidence type="ECO:0000256" key="8">
    <source>
        <dbReference type="ARBA" id="ARBA00023015"/>
    </source>
</evidence>
<dbReference type="InterPro" id="IPR003482">
    <property type="entry name" value="Whib"/>
</dbReference>
<dbReference type="GO" id="GO:0046872">
    <property type="term" value="F:metal ion binding"/>
    <property type="evidence" value="ECO:0007669"/>
    <property type="project" value="UniProtKB-KW"/>
</dbReference>
<evidence type="ECO:0000256" key="10">
    <source>
        <dbReference type="ARBA" id="ARBA00023157"/>
    </source>
</evidence>
<evidence type="ECO:0000256" key="3">
    <source>
        <dbReference type="ARBA" id="ARBA00006597"/>
    </source>
</evidence>
<dbReference type="Pfam" id="PF02467">
    <property type="entry name" value="Whib"/>
    <property type="match status" value="1"/>
</dbReference>
<dbReference type="RefSeq" id="WP_253747188.1">
    <property type="nucleotide sequence ID" value="NZ_BAABKA010000035.1"/>
</dbReference>
<keyword evidence="4" id="KW-0004">4Fe-4S</keyword>
<comment type="cofactor">
    <cofactor evidence="1">
        <name>[4Fe-4S] cluster</name>
        <dbReference type="ChEBI" id="CHEBI:49883"/>
    </cofactor>
</comment>
<evidence type="ECO:0000256" key="9">
    <source>
        <dbReference type="ARBA" id="ARBA00023125"/>
    </source>
</evidence>
<keyword evidence="11" id="KW-0804">Transcription</keyword>
<evidence type="ECO:0000256" key="5">
    <source>
        <dbReference type="ARBA" id="ARBA00022723"/>
    </source>
</evidence>
<keyword evidence="9" id="KW-0238">DNA-binding</keyword>
<keyword evidence="8" id="KW-0805">Transcription regulation</keyword>
<dbReference type="GO" id="GO:0051539">
    <property type="term" value="F:4 iron, 4 sulfur cluster binding"/>
    <property type="evidence" value="ECO:0007669"/>
    <property type="project" value="UniProtKB-KW"/>
</dbReference>
<evidence type="ECO:0000256" key="4">
    <source>
        <dbReference type="ARBA" id="ARBA00022485"/>
    </source>
</evidence>
<sequence length="98" mass="11095">MSAHKGWRNSAACRGQNLALFFGPGEGEPRETPKQKEARIERAKQFCRTCPVLTECLDFHLQASAAQYGVAGGLDEDERSAYRRRLQRKAARERRTPC</sequence>
<keyword evidence="10" id="KW-1015">Disulfide bond</keyword>
<gene>
    <name evidence="13" type="ORF">HD597_006791</name>
</gene>
<keyword evidence="7" id="KW-0411">Iron-sulfur</keyword>
<dbReference type="AlphaFoldDB" id="A0A9X2K7G8"/>
<comment type="similarity">
    <text evidence="3">Belongs to the WhiB family.</text>
</comment>
<name>A0A9X2K7G8_9ACTN</name>
<evidence type="ECO:0000256" key="6">
    <source>
        <dbReference type="ARBA" id="ARBA00023004"/>
    </source>
</evidence>
<comment type="subcellular location">
    <subcellularLocation>
        <location evidence="2">Cytoplasm</location>
    </subcellularLocation>
</comment>
<accession>A0A9X2K7G8</accession>
<comment type="caution">
    <text evidence="13">The sequence shown here is derived from an EMBL/GenBank/DDBJ whole genome shotgun (WGS) entry which is preliminary data.</text>
</comment>
<keyword evidence="6" id="KW-0408">Iron</keyword>
<feature type="domain" description="4Fe-4S Wbl-type" evidence="12">
    <location>
        <begin position="12"/>
        <end position="81"/>
    </location>
</feature>
<dbReference type="GO" id="GO:0045892">
    <property type="term" value="P:negative regulation of DNA-templated transcription"/>
    <property type="evidence" value="ECO:0007669"/>
    <property type="project" value="TreeGrafter"/>
</dbReference>
<dbReference type="GO" id="GO:0005737">
    <property type="term" value="C:cytoplasm"/>
    <property type="evidence" value="ECO:0007669"/>
    <property type="project" value="UniProtKB-SubCell"/>
</dbReference>
<proteinExistence type="inferred from homology"/>
<keyword evidence="14" id="KW-1185">Reference proteome</keyword>
<evidence type="ECO:0000313" key="13">
    <source>
        <dbReference type="EMBL" id="MCP2359771.1"/>
    </source>
</evidence>
<dbReference type="GO" id="GO:0047134">
    <property type="term" value="F:protein-disulfide reductase [NAD(P)H] activity"/>
    <property type="evidence" value="ECO:0007669"/>
    <property type="project" value="TreeGrafter"/>
</dbReference>
<dbReference type="EMBL" id="JAMZEB010000002">
    <property type="protein sequence ID" value="MCP2359771.1"/>
    <property type="molecule type" value="Genomic_DNA"/>
</dbReference>
<dbReference type="InterPro" id="IPR034768">
    <property type="entry name" value="4FE4S_WBL"/>
</dbReference>
<reference evidence="13" key="1">
    <citation type="submission" date="2022-06" db="EMBL/GenBank/DDBJ databases">
        <title>Sequencing the genomes of 1000 actinobacteria strains.</title>
        <authorList>
            <person name="Klenk H.-P."/>
        </authorList>
    </citation>
    <scope>NUCLEOTIDE SEQUENCE</scope>
    <source>
        <strain evidence="13">DSM 46694</strain>
    </source>
</reference>
<keyword evidence="5" id="KW-0479">Metal-binding</keyword>
<dbReference type="PROSITE" id="PS51674">
    <property type="entry name" value="4FE4S_WBL"/>
    <property type="match status" value="1"/>
</dbReference>
<organism evidence="13 14">
    <name type="scientific">Nonomuraea thailandensis</name>
    <dbReference type="NCBI Taxonomy" id="1188745"/>
    <lineage>
        <taxon>Bacteria</taxon>
        <taxon>Bacillati</taxon>
        <taxon>Actinomycetota</taxon>
        <taxon>Actinomycetes</taxon>
        <taxon>Streptosporangiales</taxon>
        <taxon>Streptosporangiaceae</taxon>
        <taxon>Nonomuraea</taxon>
    </lineage>
</organism>
<dbReference type="GO" id="GO:0003677">
    <property type="term" value="F:DNA binding"/>
    <property type="evidence" value="ECO:0007669"/>
    <property type="project" value="UniProtKB-KW"/>
</dbReference>
<evidence type="ECO:0000256" key="1">
    <source>
        <dbReference type="ARBA" id="ARBA00001966"/>
    </source>
</evidence>
<evidence type="ECO:0000313" key="14">
    <source>
        <dbReference type="Proteomes" id="UP001139648"/>
    </source>
</evidence>
<evidence type="ECO:0000256" key="11">
    <source>
        <dbReference type="ARBA" id="ARBA00023163"/>
    </source>
</evidence>
<protein>
    <submittedName>
        <fullName evidence="13">WhiB family redox-sensing transcriptional regulator</fullName>
    </submittedName>
</protein>
<dbReference type="GO" id="GO:0045454">
    <property type="term" value="P:cell redox homeostasis"/>
    <property type="evidence" value="ECO:0007669"/>
    <property type="project" value="TreeGrafter"/>
</dbReference>